<protein>
    <submittedName>
        <fullName evidence="8">Cytochrome P450 2D18</fullName>
    </submittedName>
</protein>
<organism evidence="8 9">
    <name type="scientific">Corynespora cassiicola Philippines</name>
    <dbReference type="NCBI Taxonomy" id="1448308"/>
    <lineage>
        <taxon>Eukaryota</taxon>
        <taxon>Fungi</taxon>
        <taxon>Dikarya</taxon>
        <taxon>Ascomycota</taxon>
        <taxon>Pezizomycotina</taxon>
        <taxon>Dothideomycetes</taxon>
        <taxon>Pleosporomycetidae</taxon>
        <taxon>Pleosporales</taxon>
        <taxon>Corynesporascaceae</taxon>
        <taxon>Corynespora</taxon>
    </lineage>
</organism>
<keyword evidence="7" id="KW-0812">Transmembrane</keyword>
<dbReference type="PANTHER" id="PTHR46300:SF2">
    <property type="entry name" value="CYTOCHROME P450 MONOOXYGENASE ALNH-RELATED"/>
    <property type="match status" value="1"/>
</dbReference>
<keyword evidence="5" id="KW-0503">Monooxygenase</keyword>
<evidence type="ECO:0000313" key="9">
    <source>
        <dbReference type="Proteomes" id="UP000240883"/>
    </source>
</evidence>
<keyword evidence="4 6" id="KW-0408">Iron</keyword>
<dbReference type="PANTHER" id="PTHR46300">
    <property type="entry name" value="P450, PUTATIVE (EUROFUNG)-RELATED-RELATED"/>
    <property type="match status" value="1"/>
</dbReference>
<dbReference type="GO" id="GO:0005506">
    <property type="term" value="F:iron ion binding"/>
    <property type="evidence" value="ECO:0007669"/>
    <property type="project" value="InterPro"/>
</dbReference>
<evidence type="ECO:0000256" key="6">
    <source>
        <dbReference type="PIRSR" id="PIRSR602401-1"/>
    </source>
</evidence>
<dbReference type="GO" id="GO:0004497">
    <property type="term" value="F:monooxygenase activity"/>
    <property type="evidence" value="ECO:0007669"/>
    <property type="project" value="UniProtKB-KW"/>
</dbReference>
<evidence type="ECO:0000256" key="5">
    <source>
        <dbReference type="ARBA" id="ARBA00023033"/>
    </source>
</evidence>
<sequence>MLEYVSFSVSWAAAAALALYIFYQLLYFGQREKHLPPGPPTIPILGNAHQIPAEKLYTKLKEWSQQYGPVFSLKVGRGTIIVLNDRQAVHDIVDKKSANYVDRPLDDQMHISLGGENLAIMHSGPLWRAQRKIASQMLSPRRLDEDIALIQEAEFGQLMYDLLETPENFFKHVRRTTASVSSIVNFGFRAPDYDSFCINARAKSNSTYRNQISSALELGSYLPTYEFPILNLIPDRWSESKRRAKECYRATTAIWKEARDRVNARRERGIYRDSLIDRMLSEDVKSDTPMTSTQLNNFIGTLHNGASDTTASAILTNIMYLAKHPEFQDKARIELDHVCGTDRMPVWSDFKTIPYINCIVKEGLRIEPVVPTGVPHRAKQDDWYNGMLIPKDATVLIPAWSIHRTLYDEPYAYNPDRYLNHPKLANDYAGSPDYHNRDHYTYGAGRRICVGIHLAERTQWRLLARLLWAFKIEPDTDKKTGEEVEIDTCAYHDGFVHEPAPFKVKFTPRSEKHINVIRENFRNVEESLGKWE</sequence>
<dbReference type="Proteomes" id="UP000240883">
    <property type="component" value="Unassembled WGS sequence"/>
</dbReference>
<keyword evidence="9" id="KW-1185">Reference proteome</keyword>
<feature type="transmembrane region" description="Helical" evidence="7">
    <location>
        <begin position="6"/>
        <end position="26"/>
    </location>
</feature>
<dbReference type="InterPro" id="IPR002401">
    <property type="entry name" value="Cyt_P450_E_grp-I"/>
</dbReference>
<dbReference type="Gene3D" id="1.10.630.10">
    <property type="entry name" value="Cytochrome P450"/>
    <property type="match status" value="1"/>
</dbReference>
<dbReference type="SUPFAM" id="SSF48264">
    <property type="entry name" value="Cytochrome P450"/>
    <property type="match status" value="1"/>
</dbReference>
<name>A0A2T2PA08_CORCC</name>
<comment type="cofactor">
    <cofactor evidence="6">
        <name>heme</name>
        <dbReference type="ChEBI" id="CHEBI:30413"/>
    </cofactor>
</comment>
<dbReference type="PRINTS" id="PR00385">
    <property type="entry name" value="P450"/>
</dbReference>
<evidence type="ECO:0000256" key="3">
    <source>
        <dbReference type="ARBA" id="ARBA00023002"/>
    </source>
</evidence>
<comment type="similarity">
    <text evidence="1">Belongs to the cytochrome P450 family.</text>
</comment>
<reference evidence="8 9" key="1">
    <citation type="journal article" date="2018" name="Front. Microbiol.">
        <title>Genome-Wide Analysis of Corynespora cassiicola Leaf Fall Disease Putative Effectors.</title>
        <authorList>
            <person name="Lopez D."/>
            <person name="Ribeiro S."/>
            <person name="Label P."/>
            <person name="Fumanal B."/>
            <person name="Venisse J.S."/>
            <person name="Kohler A."/>
            <person name="de Oliveira R.R."/>
            <person name="Labutti K."/>
            <person name="Lipzen A."/>
            <person name="Lail K."/>
            <person name="Bauer D."/>
            <person name="Ohm R.A."/>
            <person name="Barry K.W."/>
            <person name="Spatafora J."/>
            <person name="Grigoriev I.V."/>
            <person name="Martin F.M."/>
            <person name="Pujade-Renaud V."/>
        </authorList>
    </citation>
    <scope>NUCLEOTIDE SEQUENCE [LARGE SCALE GENOMIC DNA]</scope>
    <source>
        <strain evidence="8 9">Philippines</strain>
    </source>
</reference>
<accession>A0A2T2PA08</accession>
<dbReference type="InterPro" id="IPR036396">
    <property type="entry name" value="Cyt_P450_sf"/>
</dbReference>
<dbReference type="OrthoDB" id="1103324at2759"/>
<dbReference type="STRING" id="1448308.A0A2T2PA08"/>
<evidence type="ECO:0000256" key="1">
    <source>
        <dbReference type="ARBA" id="ARBA00010617"/>
    </source>
</evidence>
<dbReference type="GO" id="GO:0020037">
    <property type="term" value="F:heme binding"/>
    <property type="evidence" value="ECO:0007669"/>
    <property type="project" value="InterPro"/>
</dbReference>
<evidence type="ECO:0000256" key="4">
    <source>
        <dbReference type="ARBA" id="ARBA00023004"/>
    </source>
</evidence>
<proteinExistence type="inferred from homology"/>
<dbReference type="GO" id="GO:0016705">
    <property type="term" value="F:oxidoreductase activity, acting on paired donors, with incorporation or reduction of molecular oxygen"/>
    <property type="evidence" value="ECO:0007669"/>
    <property type="project" value="InterPro"/>
</dbReference>
<dbReference type="Pfam" id="PF00067">
    <property type="entry name" value="p450"/>
    <property type="match status" value="1"/>
</dbReference>
<dbReference type="PRINTS" id="PR00463">
    <property type="entry name" value="EP450I"/>
</dbReference>
<keyword evidence="2 6" id="KW-0479">Metal-binding</keyword>
<evidence type="ECO:0000256" key="7">
    <source>
        <dbReference type="SAM" id="Phobius"/>
    </source>
</evidence>
<dbReference type="EMBL" id="KZ678128">
    <property type="protein sequence ID" value="PSN74475.1"/>
    <property type="molecule type" value="Genomic_DNA"/>
</dbReference>
<gene>
    <name evidence="8" type="ORF">BS50DRAFT_480275</name>
</gene>
<dbReference type="CDD" id="cd11065">
    <property type="entry name" value="CYP64-like"/>
    <property type="match status" value="1"/>
</dbReference>
<dbReference type="InterPro" id="IPR001128">
    <property type="entry name" value="Cyt_P450"/>
</dbReference>
<evidence type="ECO:0000313" key="8">
    <source>
        <dbReference type="EMBL" id="PSN74475.1"/>
    </source>
</evidence>
<keyword evidence="7" id="KW-0472">Membrane</keyword>
<dbReference type="InterPro" id="IPR050364">
    <property type="entry name" value="Cytochrome_P450_fung"/>
</dbReference>
<feature type="binding site" description="axial binding residue" evidence="6">
    <location>
        <position position="449"/>
    </location>
    <ligand>
        <name>heme</name>
        <dbReference type="ChEBI" id="CHEBI:30413"/>
    </ligand>
    <ligandPart>
        <name>Fe</name>
        <dbReference type="ChEBI" id="CHEBI:18248"/>
    </ligandPart>
</feature>
<dbReference type="AlphaFoldDB" id="A0A2T2PA08"/>
<evidence type="ECO:0000256" key="2">
    <source>
        <dbReference type="ARBA" id="ARBA00022723"/>
    </source>
</evidence>
<keyword evidence="3" id="KW-0560">Oxidoreductase</keyword>
<keyword evidence="7" id="KW-1133">Transmembrane helix</keyword>
<keyword evidence="6" id="KW-0349">Heme</keyword>